<name>A0A5B8YP36_9FLAO</name>
<evidence type="ECO:0000256" key="12">
    <source>
        <dbReference type="ARBA" id="ARBA00038905"/>
    </source>
</evidence>
<dbReference type="InterPro" id="IPR047127">
    <property type="entry name" value="MutT-like"/>
</dbReference>
<proteinExistence type="inferred from homology"/>
<dbReference type="Gene3D" id="3.90.79.10">
    <property type="entry name" value="Nucleoside Triphosphate Pyrophosphohydrolase"/>
    <property type="match status" value="1"/>
</dbReference>
<evidence type="ECO:0000256" key="13">
    <source>
        <dbReference type="ARBA" id="ARBA00040794"/>
    </source>
</evidence>
<comment type="catalytic activity">
    <reaction evidence="10">
        <text>8-oxo-dGTP + H2O = 8-oxo-dGMP + diphosphate + H(+)</text>
        <dbReference type="Rhea" id="RHEA:31575"/>
        <dbReference type="ChEBI" id="CHEBI:15377"/>
        <dbReference type="ChEBI" id="CHEBI:15378"/>
        <dbReference type="ChEBI" id="CHEBI:33019"/>
        <dbReference type="ChEBI" id="CHEBI:63224"/>
        <dbReference type="ChEBI" id="CHEBI:77896"/>
        <dbReference type="EC" id="3.6.1.55"/>
    </reaction>
</comment>
<evidence type="ECO:0000256" key="3">
    <source>
        <dbReference type="ARBA" id="ARBA00022457"/>
    </source>
</evidence>
<evidence type="ECO:0000256" key="5">
    <source>
        <dbReference type="ARBA" id="ARBA00022723"/>
    </source>
</evidence>
<keyword evidence="20" id="KW-1185">Reference proteome</keyword>
<keyword evidence="3" id="KW-0515">Mutator protein</keyword>
<keyword evidence="9" id="KW-0234">DNA repair</keyword>
<dbReference type="Pfam" id="PF00293">
    <property type="entry name" value="NUDIX"/>
    <property type="match status" value="1"/>
</dbReference>
<keyword evidence="4" id="KW-0235">DNA replication</keyword>
<dbReference type="GO" id="GO:0044715">
    <property type="term" value="F:8-oxo-dGDP phosphatase activity"/>
    <property type="evidence" value="ECO:0007669"/>
    <property type="project" value="TreeGrafter"/>
</dbReference>
<dbReference type="GO" id="GO:0008413">
    <property type="term" value="F:8-oxo-7,8-dihydroguanosine triphosphate pyrophosphatase activity"/>
    <property type="evidence" value="ECO:0007669"/>
    <property type="project" value="TreeGrafter"/>
</dbReference>
<dbReference type="InterPro" id="IPR000086">
    <property type="entry name" value="NUDIX_hydrolase_dom"/>
</dbReference>
<dbReference type="KEGG" id="anp:FK178_13345"/>
<protein>
    <recommendedName>
        <fullName evidence="13">8-oxo-dGTP diphosphatase</fullName>
        <ecNumber evidence="12">3.6.1.55</ecNumber>
    </recommendedName>
    <alternativeName>
        <fullName evidence="16">7,8-dihydro-8-oxoguanine-triphosphatase</fullName>
    </alternativeName>
    <alternativeName>
        <fullName evidence="15">Mutator protein MutT</fullName>
    </alternativeName>
    <alternativeName>
        <fullName evidence="14">dGTP pyrophosphohydrolase</fullName>
    </alternativeName>
</protein>
<dbReference type="PANTHER" id="PTHR47707:SF1">
    <property type="entry name" value="NUDIX HYDROLASE FAMILY PROTEIN"/>
    <property type="match status" value="1"/>
</dbReference>
<keyword evidence="5" id="KW-0479">Metal-binding</keyword>
<dbReference type="GO" id="GO:0046872">
    <property type="term" value="F:metal ion binding"/>
    <property type="evidence" value="ECO:0007669"/>
    <property type="project" value="UniProtKB-KW"/>
</dbReference>
<dbReference type="EMBL" id="CP042476">
    <property type="protein sequence ID" value="QED38637.1"/>
    <property type="molecule type" value="Genomic_DNA"/>
</dbReference>
<evidence type="ECO:0000256" key="15">
    <source>
        <dbReference type="ARBA" id="ARBA00041979"/>
    </source>
</evidence>
<dbReference type="GO" id="GO:0006260">
    <property type="term" value="P:DNA replication"/>
    <property type="evidence" value="ECO:0007669"/>
    <property type="project" value="UniProtKB-KW"/>
</dbReference>
<evidence type="ECO:0000256" key="4">
    <source>
        <dbReference type="ARBA" id="ARBA00022705"/>
    </source>
</evidence>
<dbReference type="AlphaFoldDB" id="A0A5B8YP36"/>
<comment type="similarity">
    <text evidence="2 17">Belongs to the Nudix hydrolase family.</text>
</comment>
<evidence type="ECO:0000259" key="18">
    <source>
        <dbReference type="PROSITE" id="PS51462"/>
    </source>
</evidence>
<evidence type="ECO:0000313" key="19">
    <source>
        <dbReference type="EMBL" id="QED38637.1"/>
    </source>
</evidence>
<evidence type="ECO:0000256" key="10">
    <source>
        <dbReference type="ARBA" id="ARBA00035861"/>
    </source>
</evidence>
<dbReference type="Proteomes" id="UP000321954">
    <property type="component" value="Chromosome"/>
</dbReference>
<dbReference type="PROSITE" id="PS00893">
    <property type="entry name" value="NUDIX_BOX"/>
    <property type="match status" value="1"/>
</dbReference>
<dbReference type="GO" id="GO:0044716">
    <property type="term" value="F:8-oxo-GDP phosphatase activity"/>
    <property type="evidence" value="ECO:0007669"/>
    <property type="project" value="TreeGrafter"/>
</dbReference>
<evidence type="ECO:0000256" key="16">
    <source>
        <dbReference type="ARBA" id="ARBA00042798"/>
    </source>
</evidence>
<dbReference type="OrthoDB" id="9810648at2"/>
<evidence type="ECO:0000256" key="14">
    <source>
        <dbReference type="ARBA" id="ARBA00041592"/>
    </source>
</evidence>
<dbReference type="InterPro" id="IPR015797">
    <property type="entry name" value="NUDIX_hydrolase-like_dom_sf"/>
</dbReference>
<dbReference type="CDD" id="cd03425">
    <property type="entry name" value="NUDIX_MutT_NudA_like"/>
    <property type="match status" value="1"/>
</dbReference>
<dbReference type="EC" id="3.6.1.55" evidence="12"/>
<reference evidence="19 20" key="1">
    <citation type="submission" date="2019-08" db="EMBL/GenBank/DDBJ databases">
        <title>Antarcticibacterium arcticum sp. nov., a bacterium isolated from marine sediment of the Canadian Beaufort Sea.</title>
        <authorList>
            <person name="Lee Y.M."/>
            <person name="Baek K."/>
            <person name="Lee D.-H."/>
            <person name="Shin S.C."/>
            <person name="Jin Y.K."/>
            <person name="Park Y."/>
        </authorList>
    </citation>
    <scope>NUCLEOTIDE SEQUENCE [LARGE SCALE GENOMIC DNA]</scope>
    <source>
        <strain evidence="19 20">PAMC 28998</strain>
    </source>
</reference>
<keyword evidence="8" id="KW-0460">Magnesium</keyword>
<keyword evidence="6" id="KW-0227">DNA damage</keyword>
<evidence type="ECO:0000256" key="9">
    <source>
        <dbReference type="ARBA" id="ARBA00023204"/>
    </source>
</evidence>
<feature type="domain" description="Nudix hydrolase" evidence="18">
    <location>
        <begin position="6"/>
        <end position="134"/>
    </location>
</feature>
<keyword evidence="7 17" id="KW-0378">Hydrolase</keyword>
<dbReference type="InterPro" id="IPR020084">
    <property type="entry name" value="NUDIX_hydrolase_CS"/>
</dbReference>
<comment type="cofactor">
    <cofactor evidence="1">
        <name>Mg(2+)</name>
        <dbReference type="ChEBI" id="CHEBI:18420"/>
    </cofactor>
</comment>
<dbReference type="PRINTS" id="PR00502">
    <property type="entry name" value="NUDIXFAMILY"/>
</dbReference>
<evidence type="ECO:0000256" key="8">
    <source>
        <dbReference type="ARBA" id="ARBA00022842"/>
    </source>
</evidence>
<evidence type="ECO:0000256" key="2">
    <source>
        <dbReference type="ARBA" id="ARBA00005582"/>
    </source>
</evidence>
<organism evidence="19 20">
    <name type="scientific">Antarcticibacterium arcticum</name>
    <dbReference type="NCBI Taxonomy" id="2585771"/>
    <lineage>
        <taxon>Bacteria</taxon>
        <taxon>Pseudomonadati</taxon>
        <taxon>Bacteroidota</taxon>
        <taxon>Flavobacteriia</taxon>
        <taxon>Flavobacteriales</taxon>
        <taxon>Flavobacteriaceae</taxon>
        <taxon>Antarcticibacterium</taxon>
    </lineage>
</organism>
<dbReference type="InterPro" id="IPR020476">
    <property type="entry name" value="Nudix_hydrolase"/>
</dbReference>
<sequence>MTSTPSVIRVTCAIVENEGKVLCAQRSESMMHPLKWEFPGGKVEGDEDLETCLKREIKEELGVEIAILEQLPSNFHIYSNLRLELIPFRCSLQTFEIDLLEHSQILWLPINELKDLDWAEADVPIVDYYIRTYK</sequence>
<accession>A0A5B8YP36</accession>
<evidence type="ECO:0000256" key="1">
    <source>
        <dbReference type="ARBA" id="ARBA00001946"/>
    </source>
</evidence>
<dbReference type="GO" id="GO:0035539">
    <property type="term" value="F:8-oxo-7,8-dihydrodeoxyguanosine triphosphate pyrophosphatase activity"/>
    <property type="evidence" value="ECO:0007669"/>
    <property type="project" value="UniProtKB-EC"/>
</dbReference>
<dbReference type="PROSITE" id="PS51462">
    <property type="entry name" value="NUDIX"/>
    <property type="match status" value="1"/>
</dbReference>
<evidence type="ECO:0000256" key="6">
    <source>
        <dbReference type="ARBA" id="ARBA00022763"/>
    </source>
</evidence>
<evidence type="ECO:0000256" key="17">
    <source>
        <dbReference type="RuleBase" id="RU003476"/>
    </source>
</evidence>
<dbReference type="GO" id="GO:0006281">
    <property type="term" value="P:DNA repair"/>
    <property type="evidence" value="ECO:0007669"/>
    <property type="project" value="UniProtKB-KW"/>
</dbReference>
<evidence type="ECO:0000256" key="7">
    <source>
        <dbReference type="ARBA" id="ARBA00022801"/>
    </source>
</evidence>
<evidence type="ECO:0000313" key="20">
    <source>
        <dbReference type="Proteomes" id="UP000321954"/>
    </source>
</evidence>
<gene>
    <name evidence="19" type="ORF">FK178_13345</name>
</gene>
<dbReference type="SUPFAM" id="SSF55811">
    <property type="entry name" value="Nudix"/>
    <property type="match status" value="1"/>
</dbReference>
<comment type="catalytic activity">
    <reaction evidence="11">
        <text>8-oxo-GTP + H2O = 8-oxo-GMP + diphosphate + H(+)</text>
        <dbReference type="Rhea" id="RHEA:67616"/>
        <dbReference type="ChEBI" id="CHEBI:15377"/>
        <dbReference type="ChEBI" id="CHEBI:15378"/>
        <dbReference type="ChEBI" id="CHEBI:33019"/>
        <dbReference type="ChEBI" id="CHEBI:143553"/>
        <dbReference type="ChEBI" id="CHEBI:145694"/>
    </reaction>
</comment>
<evidence type="ECO:0000256" key="11">
    <source>
        <dbReference type="ARBA" id="ARBA00036904"/>
    </source>
</evidence>
<dbReference type="PANTHER" id="PTHR47707">
    <property type="entry name" value="8-OXO-DGTP DIPHOSPHATASE"/>
    <property type="match status" value="1"/>
</dbReference>